<evidence type="ECO:0000313" key="2">
    <source>
        <dbReference type="Proteomes" id="UP000253426"/>
    </source>
</evidence>
<evidence type="ECO:0000313" key="1">
    <source>
        <dbReference type="EMBL" id="RBP47412.1"/>
    </source>
</evidence>
<dbReference type="Proteomes" id="UP000253426">
    <property type="component" value="Unassembled WGS sequence"/>
</dbReference>
<protein>
    <submittedName>
        <fullName evidence="1">Uncharacterized protein</fullName>
    </submittedName>
</protein>
<keyword evidence="2" id="KW-1185">Reference proteome</keyword>
<sequence>MPQVASPLLSVLLEARELLARPGNEFAWSKWKSMEEALGEMDRHIAIVDQGQPLEKFRLNLLFAPTGSIQEVSMSSGWSRQFMDLATRFDDVMGRG</sequence>
<organism evidence="1 2">
    <name type="scientific">Roseimicrobium gellanilyticum</name>
    <dbReference type="NCBI Taxonomy" id="748857"/>
    <lineage>
        <taxon>Bacteria</taxon>
        <taxon>Pseudomonadati</taxon>
        <taxon>Verrucomicrobiota</taxon>
        <taxon>Verrucomicrobiia</taxon>
        <taxon>Verrucomicrobiales</taxon>
        <taxon>Verrucomicrobiaceae</taxon>
        <taxon>Roseimicrobium</taxon>
    </lineage>
</organism>
<dbReference type="RefSeq" id="WP_113956350.1">
    <property type="nucleotide sequence ID" value="NZ_QNRR01000001.1"/>
</dbReference>
<dbReference type="EMBL" id="QNRR01000001">
    <property type="protein sequence ID" value="RBP47412.1"/>
    <property type="molecule type" value="Genomic_DNA"/>
</dbReference>
<name>A0A366HT19_9BACT</name>
<dbReference type="AlphaFoldDB" id="A0A366HT19"/>
<dbReference type="OrthoDB" id="800014at2"/>
<proteinExistence type="predicted"/>
<accession>A0A366HT19</accession>
<reference evidence="1 2" key="1">
    <citation type="submission" date="2018-06" db="EMBL/GenBank/DDBJ databases">
        <title>Genomic Encyclopedia of Type Strains, Phase IV (KMG-IV): sequencing the most valuable type-strain genomes for metagenomic binning, comparative biology and taxonomic classification.</title>
        <authorList>
            <person name="Goeker M."/>
        </authorList>
    </citation>
    <scope>NUCLEOTIDE SEQUENCE [LARGE SCALE GENOMIC DNA]</scope>
    <source>
        <strain evidence="1 2">DSM 25532</strain>
    </source>
</reference>
<comment type="caution">
    <text evidence="1">The sequence shown here is derived from an EMBL/GenBank/DDBJ whole genome shotgun (WGS) entry which is preliminary data.</text>
</comment>
<gene>
    <name evidence="1" type="ORF">DES53_101209</name>
</gene>